<dbReference type="OrthoDB" id="9803968at2"/>
<dbReference type="PANTHER" id="PTHR43767:SF1">
    <property type="entry name" value="NONRIBOSOMAL PEPTIDE SYNTHASE PES1 (EUROFUNG)-RELATED"/>
    <property type="match status" value="1"/>
</dbReference>
<evidence type="ECO:0000313" key="8">
    <source>
        <dbReference type="EMBL" id="RWY39917.1"/>
    </source>
</evidence>
<organism evidence="8 9">
    <name type="scientific">Falsigemmobacter intermedius</name>
    <dbReference type="NCBI Taxonomy" id="1553448"/>
    <lineage>
        <taxon>Bacteria</taxon>
        <taxon>Pseudomonadati</taxon>
        <taxon>Pseudomonadota</taxon>
        <taxon>Alphaproteobacteria</taxon>
        <taxon>Rhodobacterales</taxon>
        <taxon>Paracoccaceae</taxon>
        <taxon>Falsigemmobacter</taxon>
    </lineage>
</organism>
<keyword evidence="2 8" id="KW-0436">Ligase</keyword>
<dbReference type="InterPro" id="IPR045851">
    <property type="entry name" value="AMP-bd_C_sf"/>
</dbReference>
<feature type="domain" description="AMP-dependent synthetase/ligase" evidence="6">
    <location>
        <begin position="32"/>
        <end position="395"/>
    </location>
</feature>
<dbReference type="Gene3D" id="3.30.300.30">
    <property type="match status" value="1"/>
</dbReference>
<protein>
    <recommendedName>
        <fullName evidence="5">3-methylmercaptopropionyl-CoA ligase</fullName>
        <ecNumber evidence="4">6.2.1.44</ecNumber>
    </recommendedName>
</protein>
<evidence type="ECO:0000256" key="4">
    <source>
        <dbReference type="ARBA" id="ARBA00066616"/>
    </source>
</evidence>
<comment type="caution">
    <text evidence="8">The sequence shown here is derived from an EMBL/GenBank/DDBJ whole genome shotgun (WGS) entry which is preliminary data.</text>
</comment>
<dbReference type="InterPro" id="IPR020845">
    <property type="entry name" value="AMP-binding_CS"/>
</dbReference>
<evidence type="ECO:0000256" key="3">
    <source>
        <dbReference type="ARBA" id="ARBA00051915"/>
    </source>
</evidence>
<sequence length="532" mass="57416">MRTPPVMRYETHYGQRLIRCYADRPQSLDAMFREVVARTPGAIALVDEDRRISYEALDAMVEAQAAGLLARGCRPGERIALLLGNCAEFVSLFLAAARIGMISLPMSTRQALPEIRYVLNQSGTSVLIADAASAANIPPRAEVESLRHIFLLGTPQSPHAEAEPFDALPCPPDPDRAPYEAAEEDTLCLLYTSGTTGNPKGAMITHLSAVHSILNFEWALGLKQGDVAFLSVPASHVTGLVAIILPALRVGGTTVILREFKARKFLERAEAERISYSLMVPAMYNLCLLDKDFETFDLSSWRVAGFGGAPMPEATIEALAKALPGLVLQNVYGATETTSPATVLPPGEISAHRDTVGLPLPVADIIVVDDNGVEVPRGTTGELMIGGPMVVPGYWENPEGNAKGFVSGYWRSGDLGSMDAEGFVRVLDRKKDMINRGGFKIYSIEVENTLAAHPAVVEAAVIGQPDPVLGERVQAFLWLGEGQTDAEAIRAHCAARLSDYKVPEKIVFLNGPLPRNANGKVQKTELRKLTPA</sequence>
<proteinExistence type="inferred from homology"/>
<dbReference type="EC" id="6.2.1.44" evidence="4"/>
<evidence type="ECO:0000256" key="2">
    <source>
        <dbReference type="ARBA" id="ARBA00022598"/>
    </source>
</evidence>
<feature type="domain" description="AMP-binding enzyme C-terminal" evidence="7">
    <location>
        <begin position="445"/>
        <end position="520"/>
    </location>
</feature>
<dbReference type="PROSITE" id="PS00455">
    <property type="entry name" value="AMP_BINDING"/>
    <property type="match status" value="1"/>
</dbReference>
<dbReference type="FunFam" id="3.30.300.30:FF:000008">
    <property type="entry name" value="2,3-dihydroxybenzoate-AMP ligase"/>
    <property type="match status" value="1"/>
</dbReference>
<evidence type="ECO:0000256" key="1">
    <source>
        <dbReference type="ARBA" id="ARBA00006432"/>
    </source>
</evidence>
<dbReference type="EMBL" id="SBLC01000019">
    <property type="protein sequence ID" value="RWY39917.1"/>
    <property type="molecule type" value="Genomic_DNA"/>
</dbReference>
<dbReference type="InterPro" id="IPR025110">
    <property type="entry name" value="AMP-bd_C"/>
</dbReference>
<dbReference type="AlphaFoldDB" id="A0A3S3UT22"/>
<dbReference type="InterPro" id="IPR050237">
    <property type="entry name" value="ATP-dep_AMP-bd_enzyme"/>
</dbReference>
<dbReference type="Pfam" id="PF00501">
    <property type="entry name" value="AMP-binding"/>
    <property type="match status" value="1"/>
</dbReference>
<evidence type="ECO:0000313" key="9">
    <source>
        <dbReference type="Proteomes" id="UP000287168"/>
    </source>
</evidence>
<dbReference type="RefSeq" id="WP_128489944.1">
    <property type="nucleotide sequence ID" value="NZ_JBHLXB010000025.1"/>
</dbReference>
<evidence type="ECO:0000259" key="6">
    <source>
        <dbReference type="Pfam" id="PF00501"/>
    </source>
</evidence>
<name>A0A3S3UT22_9RHOB</name>
<keyword evidence="9" id="KW-1185">Reference proteome</keyword>
<accession>A0A3S3UT22</accession>
<dbReference type="InterPro" id="IPR042099">
    <property type="entry name" value="ANL_N_sf"/>
</dbReference>
<dbReference type="Pfam" id="PF13193">
    <property type="entry name" value="AMP-binding_C"/>
    <property type="match status" value="1"/>
</dbReference>
<dbReference type="GO" id="GO:0016878">
    <property type="term" value="F:acid-thiol ligase activity"/>
    <property type="evidence" value="ECO:0007669"/>
    <property type="project" value="UniProtKB-ARBA"/>
</dbReference>
<comment type="similarity">
    <text evidence="1">Belongs to the ATP-dependent AMP-binding enzyme family.</text>
</comment>
<evidence type="ECO:0000259" key="7">
    <source>
        <dbReference type="Pfam" id="PF13193"/>
    </source>
</evidence>
<dbReference type="InterPro" id="IPR000873">
    <property type="entry name" value="AMP-dep_synth/lig_dom"/>
</dbReference>
<comment type="catalytic activity">
    <reaction evidence="3">
        <text>3-(methylsulfanyl)propanoate + ATP + CoA = 3-(methylsulfanyl)propanoyl-CoA + AMP + diphosphate</text>
        <dbReference type="Rhea" id="RHEA:43052"/>
        <dbReference type="ChEBI" id="CHEBI:30616"/>
        <dbReference type="ChEBI" id="CHEBI:33019"/>
        <dbReference type="ChEBI" id="CHEBI:49016"/>
        <dbReference type="ChEBI" id="CHEBI:57287"/>
        <dbReference type="ChEBI" id="CHEBI:82815"/>
        <dbReference type="ChEBI" id="CHEBI:456215"/>
        <dbReference type="EC" id="6.2.1.44"/>
    </reaction>
    <physiologicalReaction direction="left-to-right" evidence="3">
        <dbReference type="Rhea" id="RHEA:43053"/>
    </physiologicalReaction>
</comment>
<reference evidence="8 9" key="1">
    <citation type="journal article" date="2015" name="Int. J. Syst. Evol. Microbiol.">
        <title>Gemmobacter intermedius sp. nov., isolated from a white stork (Ciconia ciconia).</title>
        <authorList>
            <person name="Kampfer P."/>
            <person name="Jerzak L."/>
            <person name="Wilharm G."/>
            <person name="Golke J."/>
            <person name="Busse H.J."/>
            <person name="Glaeser S.P."/>
        </authorList>
    </citation>
    <scope>NUCLEOTIDE SEQUENCE [LARGE SCALE GENOMIC DNA]</scope>
    <source>
        <strain evidence="8 9">119/4</strain>
    </source>
</reference>
<dbReference type="Gene3D" id="3.40.50.12780">
    <property type="entry name" value="N-terminal domain of ligase-like"/>
    <property type="match status" value="1"/>
</dbReference>
<gene>
    <name evidence="8" type="ORF">EP867_13135</name>
</gene>
<evidence type="ECO:0000256" key="5">
    <source>
        <dbReference type="ARBA" id="ARBA00067668"/>
    </source>
</evidence>
<dbReference type="PANTHER" id="PTHR43767">
    <property type="entry name" value="LONG-CHAIN-FATTY-ACID--COA LIGASE"/>
    <property type="match status" value="1"/>
</dbReference>
<dbReference type="Proteomes" id="UP000287168">
    <property type="component" value="Unassembled WGS sequence"/>
</dbReference>
<dbReference type="SUPFAM" id="SSF56801">
    <property type="entry name" value="Acetyl-CoA synthetase-like"/>
    <property type="match status" value="1"/>
</dbReference>